<protein>
    <submittedName>
        <fullName evidence="2">Uncharacterized protein</fullName>
    </submittedName>
</protein>
<accession>A0A381WET0</accession>
<evidence type="ECO:0000313" key="2">
    <source>
        <dbReference type="EMBL" id="SVA50433.1"/>
    </source>
</evidence>
<proteinExistence type="predicted"/>
<dbReference type="AlphaFoldDB" id="A0A381WET0"/>
<keyword evidence="1" id="KW-0812">Transmembrane</keyword>
<dbReference type="EMBL" id="UINC01011424">
    <property type="protein sequence ID" value="SVA50433.1"/>
    <property type="molecule type" value="Genomic_DNA"/>
</dbReference>
<keyword evidence="1" id="KW-0472">Membrane</keyword>
<reference evidence="2" key="1">
    <citation type="submission" date="2018-05" db="EMBL/GenBank/DDBJ databases">
        <authorList>
            <person name="Lanie J.A."/>
            <person name="Ng W.-L."/>
            <person name="Kazmierczak K.M."/>
            <person name="Andrzejewski T.M."/>
            <person name="Davidsen T.M."/>
            <person name="Wayne K.J."/>
            <person name="Tettelin H."/>
            <person name="Glass J.I."/>
            <person name="Rusch D."/>
            <person name="Podicherti R."/>
            <person name="Tsui H.-C.T."/>
            <person name="Winkler M.E."/>
        </authorList>
    </citation>
    <scope>NUCLEOTIDE SEQUENCE</scope>
</reference>
<keyword evidence="1" id="KW-1133">Transmembrane helix</keyword>
<evidence type="ECO:0000256" key="1">
    <source>
        <dbReference type="SAM" id="Phobius"/>
    </source>
</evidence>
<organism evidence="2">
    <name type="scientific">marine metagenome</name>
    <dbReference type="NCBI Taxonomy" id="408172"/>
    <lineage>
        <taxon>unclassified sequences</taxon>
        <taxon>metagenomes</taxon>
        <taxon>ecological metagenomes</taxon>
    </lineage>
</organism>
<feature type="transmembrane region" description="Helical" evidence="1">
    <location>
        <begin position="12"/>
        <end position="29"/>
    </location>
</feature>
<gene>
    <name evidence="2" type="ORF">METZ01_LOCUS103287</name>
</gene>
<name>A0A381WET0_9ZZZZ</name>
<sequence>MQNFRIKLNHIFLFMIFPSLSYCLDGILLKSGIGHIGVLHKLSQNEATFFILNDGEKNIATYSQKDILAIYSILGGKMVAVPTKDDDYFSPTKKYLTIQRTEQEVNNIFLIYYDRGMWLNKDKQIWLEENLRAEYLISSEIDKEQHNESSNLNQISKVLNDHIPE</sequence>